<keyword evidence="3" id="KW-1185">Reference proteome</keyword>
<sequence>MTQPYSGPGSEPTPWAPGLTVAALVAALAAAAIYSFGTALAHVHWLLAVVVNVVAVGGAAPTAWRWRNTPVTRWVLAGVAAGVALGWIALLVAAVAA</sequence>
<proteinExistence type="predicted"/>
<dbReference type="RefSeq" id="WP_040745507.1">
    <property type="nucleotide sequence ID" value="NZ_JACHIT010000001.1"/>
</dbReference>
<feature type="transmembrane region" description="Helical" evidence="1">
    <location>
        <begin position="43"/>
        <end position="62"/>
    </location>
</feature>
<keyword evidence="1" id="KW-0812">Transmembrane</keyword>
<protein>
    <recommendedName>
        <fullName evidence="4">DUF2537 domain-containing protein</fullName>
    </recommendedName>
</protein>
<keyword evidence="1" id="KW-0472">Membrane</keyword>
<dbReference type="EMBL" id="JACHIT010000001">
    <property type="protein sequence ID" value="MBB5913063.1"/>
    <property type="molecule type" value="Genomic_DNA"/>
</dbReference>
<evidence type="ECO:0008006" key="4">
    <source>
        <dbReference type="Google" id="ProtNLM"/>
    </source>
</evidence>
<reference evidence="2 3" key="1">
    <citation type="submission" date="2020-08" db="EMBL/GenBank/DDBJ databases">
        <title>Sequencing the genomes of 1000 actinobacteria strains.</title>
        <authorList>
            <person name="Klenk H.-P."/>
        </authorList>
    </citation>
    <scope>NUCLEOTIDE SEQUENCE [LARGE SCALE GENOMIC DNA]</scope>
    <source>
        <strain evidence="2 3">DSM 43582</strain>
    </source>
</reference>
<evidence type="ECO:0000313" key="2">
    <source>
        <dbReference type="EMBL" id="MBB5913063.1"/>
    </source>
</evidence>
<dbReference type="AlphaFoldDB" id="A0A7W9PC88"/>
<dbReference type="Proteomes" id="UP000540412">
    <property type="component" value="Unassembled WGS sequence"/>
</dbReference>
<dbReference type="Pfam" id="PF10801">
    <property type="entry name" value="DUF2537"/>
    <property type="match status" value="1"/>
</dbReference>
<gene>
    <name evidence="2" type="ORF">BJY24_001930</name>
</gene>
<comment type="caution">
    <text evidence="2">The sequence shown here is derived from an EMBL/GenBank/DDBJ whole genome shotgun (WGS) entry which is preliminary data.</text>
</comment>
<dbReference type="InterPro" id="IPR024244">
    <property type="entry name" value="DUF2537"/>
</dbReference>
<evidence type="ECO:0000256" key="1">
    <source>
        <dbReference type="SAM" id="Phobius"/>
    </source>
</evidence>
<evidence type="ECO:0000313" key="3">
    <source>
        <dbReference type="Proteomes" id="UP000540412"/>
    </source>
</evidence>
<keyword evidence="1" id="KW-1133">Transmembrane helix</keyword>
<feature type="transmembrane region" description="Helical" evidence="1">
    <location>
        <begin position="15"/>
        <end position="36"/>
    </location>
</feature>
<accession>A0A7W9PC88</accession>
<feature type="transmembrane region" description="Helical" evidence="1">
    <location>
        <begin position="74"/>
        <end position="96"/>
    </location>
</feature>
<organism evidence="2 3">
    <name type="scientific">Nocardia transvalensis</name>
    <dbReference type="NCBI Taxonomy" id="37333"/>
    <lineage>
        <taxon>Bacteria</taxon>
        <taxon>Bacillati</taxon>
        <taxon>Actinomycetota</taxon>
        <taxon>Actinomycetes</taxon>
        <taxon>Mycobacteriales</taxon>
        <taxon>Nocardiaceae</taxon>
        <taxon>Nocardia</taxon>
    </lineage>
</organism>
<name>A0A7W9PC88_9NOCA</name>